<evidence type="ECO:0000313" key="3">
    <source>
        <dbReference type="Proteomes" id="UP000256686"/>
    </source>
</evidence>
<feature type="signal peptide" evidence="1">
    <location>
        <begin position="1"/>
        <end position="18"/>
    </location>
</feature>
<feature type="chain" id="PRO_5017571925" description="Fibronectin type-III domain-containing protein" evidence="1">
    <location>
        <begin position="19"/>
        <end position="433"/>
    </location>
</feature>
<dbReference type="RefSeq" id="WP_115973173.1">
    <property type="nucleotide sequence ID" value="NZ_QNVT01000031.1"/>
</dbReference>
<evidence type="ECO:0008006" key="4">
    <source>
        <dbReference type="Google" id="ProtNLM"/>
    </source>
</evidence>
<organism evidence="2 3">
    <name type="scientific">Chryseobacterium pennae</name>
    <dbReference type="NCBI Taxonomy" id="2258962"/>
    <lineage>
        <taxon>Bacteria</taxon>
        <taxon>Pseudomonadati</taxon>
        <taxon>Bacteroidota</taxon>
        <taxon>Flavobacteriia</taxon>
        <taxon>Flavobacteriales</taxon>
        <taxon>Weeksellaceae</taxon>
        <taxon>Chryseobacterium group</taxon>
        <taxon>Chryseobacterium</taxon>
    </lineage>
</organism>
<dbReference type="AlphaFoldDB" id="A0A3D9C2X6"/>
<protein>
    <recommendedName>
        <fullName evidence="4">Fibronectin type-III domain-containing protein</fullName>
    </recommendedName>
</protein>
<keyword evidence="3" id="KW-1185">Reference proteome</keyword>
<sequence>MKRILLLSLLFAVFAVNAQININIGSTSLGTAPVSSFFSYSYVQQIYPKQEVNANAAGNITGLTFYLDPSATINDSSNWTVYLGHTPKISFVSNTDWVPAAQLTQVFAGTVTKNGNKVEVVFTTPFAYNNIDNLVVAAKENSPSIDINNFNEAFRVYSYLQNSTLVYKGDRAVVDPVSPPGGIRVDYKSAITISGLTVNSAPGCPFVISPANNAQFVSLSPGITWQSVMDAASYRVSLGTTLGGTDVINHQTVNGVGYTLSPSIVLNNDTNYYLKVTAVSANGESAGCTDYTFKTIPPVPVNDACSGALQATAFPYAYTQADGMSSTNNGGFILACANDGMNDGLWFRFTGDGSQYTVKATPSVATFDPKIGVYSGTCNSLVCVGTMDNGGGGSAETMTITTTAGTEYYINVGSYEDSVDMPEGAFTINITKL</sequence>
<gene>
    <name evidence="2" type="ORF">DRF65_23565</name>
</gene>
<dbReference type="EMBL" id="QNVT01000031">
    <property type="protein sequence ID" value="REC59892.1"/>
    <property type="molecule type" value="Genomic_DNA"/>
</dbReference>
<dbReference type="Proteomes" id="UP000256686">
    <property type="component" value="Unassembled WGS sequence"/>
</dbReference>
<accession>A0A3D9C2X6</accession>
<keyword evidence="1" id="KW-0732">Signal</keyword>
<reference evidence="3" key="1">
    <citation type="submission" date="2018-06" db="EMBL/GenBank/DDBJ databases">
        <authorList>
            <person name="Lum Nde A."/>
            <person name="Hugo C."/>
        </authorList>
    </citation>
    <scope>NUCLEOTIDE SEQUENCE [LARGE SCALE GENOMIC DNA]</scope>
    <source>
        <strain evidence="3">1_F178</strain>
    </source>
</reference>
<evidence type="ECO:0000313" key="2">
    <source>
        <dbReference type="EMBL" id="REC59892.1"/>
    </source>
</evidence>
<comment type="caution">
    <text evidence="2">The sequence shown here is derived from an EMBL/GenBank/DDBJ whole genome shotgun (WGS) entry which is preliminary data.</text>
</comment>
<dbReference type="Gene3D" id="2.60.40.10">
    <property type="entry name" value="Immunoglobulins"/>
    <property type="match status" value="1"/>
</dbReference>
<proteinExistence type="predicted"/>
<name>A0A3D9C2X6_9FLAO</name>
<evidence type="ECO:0000256" key="1">
    <source>
        <dbReference type="SAM" id="SignalP"/>
    </source>
</evidence>
<dbReference type="InterPro" id="IPR013783">
    <property type="entry name" value="Ig-like_fold"/>
</dbReference>